<reference evidence="2 3" key="1">
    <citation type="submission" date="2018-05" db="EMBL/GenBank/DDBJ databases">
        <title>Genomic Encyclopedia of Archaeal and Bacterial Type Strains, Phase II (KMG-II): from individual species to whole genera.</title>
        <authorList>
            <person name="Goeker M."/>
        </authorList>
    </citation>
    <scope>NUCLEOTIDE SEQUENCE [LARGE SCALE GENOMIC DNA]</scope>
    <source>
        <strain evidence="2 3">DSM 19975</strain>
    </source>
</reference>
<proteinExistence type="predicted"/>
<name>A0A316H221_9SPHI</name>
<keyword evidence="3" id="KW-1185">Reference proteome</keyword>
<dbReference type="RefSeq" id="WP_146203187.1">
    <property type="nucleotide sequence ID" value="NZ_QGHA01000011.1"/>
</dbReference>
<feature type="compositionally biased region" description="Basic and acidic residues" evidence="1">
    <location>
        <begin position="553"/>
        <end position="570"/>
    </location>
</feature>
<accession>A0A316H221</accession>
<dbReference type="AlphaFoldDB" id="A0A316H221"/>
<protein>
    <recommendedName>
        <fullName evidence="4">DUF3945 domain-containing protein</fullName>
    </recommendedName>
</protein>
<comment type="caution">
    <text evidence="2">The sequence shown here is derived from an EMBL/GenBank/DDBJ whole genome shotgun (WGS) entry which is preliminary data.</text>
</comment>
<dbReference type="Proteomes" id="UP000245678">
    <property type="component" value="Unassembled WGS sequence"/>
</dbReference>
<feature type="region of interest" description="Disordered" evidence="1">
    <location>
        <begin position="542"/>
        <end position="576"/>
    </location>
</feature>
<evidence type="ECO:0000313" key="3">
    <source>
        <dbReference type="Proteomes" id="UP000245678"/>
    </source>
</evidence>
<evidence type="ECO:0000256" key="1">
    <source>
        <dbReference type="SAM" id="MobiDB-lite"/>
    </source>
</evidence>
<dbReference type="EMBL" id="QGHA01000011">
    <property type="protein sequence ID" value="PWK72936.1"/>
    <property type="molecule type" value="Genomic_DNA"/>
</dbReference>
<gene>
    <name evidence="2" type="ORF">LX99_04266</name>
</gene>
<evidence type="ECO:0008006" key="4">
    <source>
        <dbReference type="Google" id="ProtNLM"/>
    </source>
</evidence>
<organism evidence="2 3">
    <name type="scientific">Mucilaginibacter oryzae</name>
    <dbReference type="NCBI Taxonomy" id="468058"/>
    <lineage>
        <taxon>Bacteria</taxon>
        <taxon>Pseudomonadati</taxon>
        <taxon>Bacteroidota</taxon>
        <taxon>Sphingobacteriia</taxon>
        <taxon>Sphingobacteriales</taxon>
        <taxon>Sphingobacteriaceae</taxon>
        <taxon>Mucilaginibacter</taxon>
    </lineage>
</organism>
<evidence type="ECO:0000313" key="2">
    <source>
        <dbReference type="EMBL" id="PWK72936.1"/>
    </source>
</evidence>
<sequence length="576" mass="66779">MSLTEREQFKEALDAALTEGTPWVAFDEQPEKELHIDDLHFFASASAAEKFCDEANGEWDFVEQMFNFKNFHYMSIAGLRADLDLRLDKQVNIEAIVHDLAAQNLYLLPGKRTDDLESDLVAGQYHPVCYQRQIDPLMAIADYTVVSHKHTGGQVYEIGHAVVIMKTFDTYKDAQTFLDSAVFYSELSDKGLDYVLVGRFHNRQLEVDMEGHALPHTGLTLLTAVHNHEHGYDYHEVQSLFQPATVTQYFFAGLHDGRLALFNDKLEPATIGQPHQPFYPAYYKHDYLTTKNFSNMNEQSFDYVKTQLFYLGFGEEIAKPLREKMEKNLAEFELTHVRKFGQDETHSVLHFSKGDQMDKDMTFFNRAEVTLKQPGKEDLMQNFYYGKDYNYTLQERYNMMDGRAVYREQPKVAPKEENGETRMKPTGETYFAWRALDFKNADKYGNFFPKNMFWNHQKEIGKYPIKGIEENYDKQRLIAKLEKGNKVDVILLRDGQEMPAKMVANPKMGRLDFYDSNGQILIVRKVEKQAVEQTQQKELTPQEVQKAAIARAAEQKQSEGATEQKQEQRRRQGVRV</sequence>